<feature type="region of interest" description="Disordered" evidence="1">
    <location>
        <begin position="1"/>
        <end position="73"/>
    </location>
</feature>
<organism evidence="2 3">
    <name type="scientific">Fragilariopsis cylindrus CCMP1102</name>
    <dbReference type="NCBI Taxonomy" id="635003"/>
    <lineage>
        <taxon>Eukaryota</taxon>
        <taxon>Sar</taxon>
        <taxon>Stramenopiles</taxon>
        <taxon>Ochrophyta</taxon>
        <taxon>Bacillariophyta</taxon>
        <taxon>Bacillariophyceae</taxon>
        <taxon>Bacillariophycidae</taxon>
        <taxon>Bacillariales</taxon>
        <taxon>Bacillariaceae</taxon>
        <taxon>Fragilariopsis</taxon>
    </lineage>
</organism>
<feature type="compositionally biased region" description="Low complexity" evidence="1">
    <location>
        <begin position="43"/>
        <end position="53"/>
    </location>
</feature>
<feature type="compositionally biased region" description="Low complexity" evidence="1">
    <location>
        <begin position="15"/>
        <end position="28"/>
    </location>
</feature>
<dbReference type="Proteomes" id="UP000095751">
    <property type="component" value="Unassembled WGS sequence"/>
</dbReference>
<evidence type="ECO:0000313" key="3">
    <source>
        <dbReference type="Proteomes" id="UP000095751"/>
    </source>
</evidence>
<proteinExistence type="predicted"/>
<gene>
    <name evidence="2" type="ORF">FRACYDRAFT_256150</name>
</gene>
<reference evidence="2 3" key="1">
    <citation type="submission" date="2016-09" db="EMBL/GenBank/DDBJ databases">
        <title>Extensive genetic diversity and differential bi-allelic expression allows diatom success in the polar Southern Ocean.</title>
        <authorList>
            <consortium name="DOE Joint Genome Institute"/>
            <person name="Mock T."/>
            <person name="Otillar R.P."/>
            <person name="Strauss J."/>
            <person name="Dupont C."/>
            <person name="Frickenhaus S."/>
            <person name="Maumus F."/>
            <person name="Mcmullan M."/>
            <person name="Sanges R."/>
            <person name="Schmutz J."/>
            <person name="Toseland A."/>
            <person name="Valas R."/>
            <person name="Veluchamy A."/>
            <person name="Ward B.J."/>
            <person name="Allen A."/>
            <person name="Barry K."/>
            <person name="Falciatore A."/>
            <person name="Ferrante M."/>
            <person name="Fortunato A.E."/>
            <person name="Gloeckner G."/>
            <person name="Gruber A."/>
            <person name="Hipkin R."/>
            <person name="Janech M."/>
            <person name="Kroth P."/>
            <person name="Leese F."/>
            <person name="Lindquist E."/>
            <person name="Lyon B.R."/>
            <person name="Martin J."/>
            <person name="Mayer C."/>
            <person name="Parker M."/>
            <person name="Quesneville H."/>
            <person name="Raymond J."/>
            <person name="Uhlig C."/>
            <person name="Valentin K.U."/>
            <person name="Worden A.Z."/>
            <person name="Armbrust E.V."/>
            <person name="Bowler C."/>
            <person name="Green B."/>
            <person name="Moulton V."/>
            <person name="Van Oosterhout C."/>
            <person name="Grigoriev I."/>
        </authorList>
    </citation>
    <scope>NUCLEOTIDE SEQUENCE [LARGE SCALE GENOMIC DNA]</scope>
    <source>
        <strain evidence="2 3">CCMP1102</strain>
    </source>
</reference>
<evidence type="ECO:0000256" key="1">
    <source>
        <dbReference type="SAM" id="MobiDB-lite"/>
    </source>
</evidence>
<evidence type="ECO:0000313" key="2">
    <source>
        <dbReference type="EMBL" id="OEU06141.1"/>
    </source>
</evidence>
<sequence length="448" mass="49423">MTDPPEAKRPRLSRSGSGSNPAAASGNPHPVVSILDASDDSHPAASPDVSPDAASDDPHPAVSPDAASDDLHPVVSPDAAVSLSQPPSDAWLFSRITLFTNDTIPSSDNIEFALSVVSDRKKKYTDHEILQVLHDLTRWVSPRNNTNDRGEICKEFFELGGFSRVLKFLMVPSNMNDMEYVKLVCMILAHCTHKGDNGEDDDIAIAIAKKFAERGGIHTMLLANEEYNGGDDDIQLKAIQCIWATLTNVLSHKIVLNELEKDKQLNLLDDALATLRLLNVVDGAAENARVREPKILIIYCIAILSGSQHIESALVAGDFKRRKVFQTCVDALKDSNRHWYYNKRIWSISSKTFIGCYNLEFFSTDNNDDLKLIISFFIEYIKLAPNEAKKEMAFCFLQKAGDVIGMTEMAKTPGIMITLGLILDSSNNNYNLNAATESAAKKLLKTLL</sequence>
<dbReference type="InParanoid" id="A0A1E7EJQ6"/>
<protein>
    <submittedName>
        <fullName evidence="2">Uncharacterized protein</fullName>
    </submittedName>
</protein>
<accession>A0A1E7EJQ6</accession>
<dbReference type="EMBL" id="KV784425">
    <property type="protein sequence ID" value="OEU06141.1"/>
    <property type="molecule type" value="Genomic_DNA"/>
</dbReference>
<dbReference type="KEGG" id="fcy:FRACYDRAFT_256150"/>
<dbReference type="AlphaFoldDB" id="A0A1E7EJQ6"/>
<keyword evidence="3" id="KW-1185">Reference proteome</keyword>
<name>A0A1E7EJQ6_9STRA</name>